<dbReference type="AlphaFoldDB" id="A1RTM8"/>
<keyword evidence="2" id="KW-1185">Reference proteome</keyword>
<protein>
    <submittedName>
        <fullName evidence="1">Uncharacterized protein</fullName>
    </submittedName>
</protein>
<sequence length="90" mass="10033">MGAGTGGKGCFWKISQYLLLAQSSGMLSLWSGKPLEELVREAAELMILLVKNDYLPIVRCAMREKRKLEVATVIREDGTVRRELVLGPKL</sequence>
<reference evidence="1" key="1">
    <citation type="submission" date="2006-12" db="EMBL/GenBank/DDBJ databases">
        <title>Complete sequence of Pyrobaculum islandicum DSM 4184.</title>
        <authorList>
            <person name="Copeland A."/>
            <person name="Lucas S."/>
            <person name="Lapidus A."/>
            <person name="Barry K."/>
            <person name="Detter J.C."/>
            <person name="Glavina del Rio T."/>
            <person name="Dalin E."/>
            <person name="Tice H."/>
            <person name="Pitluck S."/>
            <person name="Meincke L."/>
            <person name="Brettin T."/>
            <person name="Bruce D."/>
            <person name="Han C."/>
            <person name="Tapia R."/>
            <person name="Gilna P."/>
            <person name="Schmutz J."/>
            <person name="Larimer F."/>
            <person name="Land M."/>
            <person name="Hauser L."/>
            <person name="Kyrpides N."/>
            <person name="Mikhailova N."/>
            <person name="Cozen A.E."/>
            <person name="Fitz-Gibbon S.T."/>
            <person name="House C.H."/>
            <person name="Saltikov C."/>
            <person name="Lowe T."/>
            <person name="Richardson P."/>
        </authorList>
    </citation>
    <scope>NUCLEOTIDE SEQUENCE [LARGE SCALE GENOMIC DNA]</scope>
    <source>
        <strain evidence="1">DSM 4184</strain>
    </source>
</reference>
<evidence type="ECO:0000313" key="1">
    <source>
        <dbReference type="EMBL" id="ABL88310.1"/>
    </source>
</evidence>
<dbReference type="Proteomes" id="UP000002595">
    <property type="component" value="Chromosome"/>
</dbReference>
<dbReference type="KEGG" id="pis:Pisl_1139"/>
<dbReference type="STRING" id="384616.Pisl_1139"/>
<evidence type="ECO:0000313" key="2">
    <source>
        <dbReference type="Proteomes" id="UP000002595"/>
    </source>
</evidence>
<dbReference type="EMBL" id="CP000504">
    <property type="protein sequence ID" value="ABL88310.1"/>
    <property type="molecule type" value="Genomic_DNA"/>
</dbReference>
<gene>
    <name evidence="1" type="ordered locus">Pisl_1139</name>
</gene>
<organism evidence="1 2">
    <name type="scientific">Pyrobaculum islandicum (strain DSM 4184 / JCM 9189 / GEO3)</name>
    <dbReference type="NCBI Taxonomy" id="384616"/>
    <lineage>
        <taxon>Archaea</taxon>
        <taxon>Thermoproteota</taxon>
        <taxon>Thermoprotei</taxon>
        <taxon>Thermoproteales</taxon>
        <taxon>Thermoproteaceae</taxon>
        <taxon>Pyrobaculum</taxon>
    </lineage>
</organism>
<accession>A1RTM8</accession>
<dbReference type="HOGENOM" id="CLU_2433988_0_0_2"/>
<name>A1RTM8_PYRIL</name>
<proteinExistence type="predicted"/>